<sequence>MARKHISNSIVHLIYYYIGDTNHFHLPLCIASTQNDVDICDIITCVCNPVNPQQNSHCFRPNGNSEHSSDIGPNMDNSSEELLRITTQQNIVLNNLRQLIASAHNKMAVQS</sequence>
<reference evidence="1 2" key="2">
    <citation type="submission" date="2018-11" db="EMBL/GenBank/DDBJ databases">
        <authorList>
            <consortium name="Pathogen Informatics"/>
        </authorList>
    </citation>
    <scope>NUCLEOTIDE SEQUENCE [LARGE SCALE GENOMIC DNA]</scope>
</reference>
<evidence type="ECO:0000313" key="3">
    <source>
        <dbReference type="WBParaSite" id="BPAG_0000152001-mRNA-1"/>
    </source>
</evidence>
<evidence type="ECO:0000313" key="2">
    <source>
        <dbReference type="Proteomes" id="UP000278627"/>
    </source>
</evidence>
<reference evidence="3" key="1">
    <citation type="submission" date="2017-02" db="UniProtKB">
        <authorList>
            <consortium name="WormBaseParasite"/>
        </authorList>
    </citation>
    <scope>IDENTIFICATION</scope>
</reference>
<dbReference type="Proteomes" id="UP000278627">
    <property type="component" value="Unassembled WGS sequence"/>
</dbReference>
<protein>
    <submittedName>
        <fullName evidence="1 3">Uncharacterized protein</fullName>
    </submittedName>
</protein>
<evidence type="ECO:0000313" key="1">
    <source>
        <dbReference type="EMBL" id="VDN82707.1"/>
    </source>
</evidence>
<organism evidence="3">
    <name type="scientific">Brugia pahangi</name>
    <name type="common">Filarial nematode worm</name>
    <dbReference type="NCBI Taxonomy" id="6280"/>
    <lineage>
        <taxon>Eukaryota</taxon>
        <taxon>Metazoa</taxon>
        <taxon>Ecdysozoa</taxon>
        <taxon>Nematoda</taxon>
        <taxon>Chromadorea</taxon>
        <taxon>Rhabditida</taxon>
        <taxon>Spirurina</taxon>
        <taxon>Spiruromorpha</taxon>
        <taxon>Filarioidea</taxon>
        <taxon>Onchocercidae</taxon>
        <taxon>Brugia</taxon>
    </lineage>
</organism>
<dbReference type="AlphaFoldDB" id="A0A0N4T0A4"/>
<keyword evidence="2" id="KW-1185">Reference proteome</keyword>
<dbReference type="EMBL" id="UZAD01000126">
    <property type="protein sequence ID" value="VDN82707.1"/>
    <property type="molecule type" value="Genomic_DNA"/>
</dbReference>
<proteinExistence type="predicted"/>
<accession>A0A0N4T0A4</accession>
<name>A0A0N4T0A4_BRUPA</name>
<dbReference type="WBParaSite" id="BPAG_0000152001-mRNA-1">
    <property type="protein sequence ID" value="BPAG_0000152001-mRNA-1"/>
    <property type="gene ID" value="BPAG_0000152001"/>
</dbReference>
<gene>
    <name evidence="1" type="ORF">BPAG_LOCUS1521</name>
</gene>